<dbReference type="AlphaFoldDB" id="A0A0K0D7A6"/>
<dbReference type="WBParaSite" id="ACAC_0000595101-mRNA-1">
    <property type="protein sequence ID" value="ACAC_0000595101-mRNA-1"/>
    <property type="gene ID" value="ACAC_0000595101"/>
</dbReference>
<evidence type="ECO:0000313" key="1">
    <source>
        <dbReference type="Proteomes" id="UP000035642"/>
    </source>
</evidence>
<name>A0A0K0D7A6_ANGCA</name>
<organism evidence="1 2">
    <name type="scientific">Angiostrongylus cantonensis</name>
    <name type="common">Rat lungworm</name>
    <dbReference type="NCBI Taxonomy" id="6313"/>
    <lineage>
        <taxon>Eukaryota</taxon>
        <taxon>Metazoa</taxon>
        <taxon>Ecdysozoa</taxon>
        <taxon>Nematoda</taxon>
        <taxon>Chromadorea</taxon>
        <taxon>Rhabditida</taxon>
        <taxon>Rhabditina</taxon>
        <taxon>Rhabditomorpha</taxon>
        <taxon>Strongyloidea</taxon>
        <taxon>Metastrongylidae</taxon>
        <taxon>Angiostrongylus</taxon>
    </lineage>
</organism>
<keyword evidence="1" id="KW-1185">Reference proteome</keyword>
<sequence>MGVEIDIRQLHHFRFASDSVLMTTNIIQAEQRLAYIGETWGKIGLQLNLEKNRFSVKNGLVFYTPFTLNEMNILECFNYVIPGQEFNLMKGLTPKLSRMKRATWGASKSIEDAVVPHHASERRDPKL</sequence>
<proteinExistence type="predicted"/>
<reference evidence="1" key="1">
    <citation type="submission" date="2012-09" db="EMBL/GenBank/DDBJ databases">
        <authorList>
            <person name="Martin A.A."/>
        </authorList>
    </citation>
    <scope>NUCLEOTIDE SEQUENCE</scope>
</reference>
<evidence type="ECO:0000313" key="2">
    <source>
        <dbReference type="WBParaSite" id="ACAC_0000595101-mRNA-1"/>
    </source>
</evidence>
<reference evidence="2" key="2">
    <citation type="submission" date="2017-02" db="UniProtKB">
        <authorList>
            <consortium name="WormBaseParasite"/>
        </authorList>
    </citation>
    <scope>IDENTIFICATION</scope>
</reference>
<protein>
    <submittedName>
        <fullName evidence="2">Reverse transcriptase domain-containing protein</fullName>
    </submittedName>
</protein>
<dbReference type="Proteomes" id="UP000035642">
    <property type="component" value="Unassembled WGS sequence"/>
</dbReference>
<accession>A0A0K0D7A6</accession>